<feature type="domain" description="BED-type" evidence="12">
    <location>
        <begin position="60"/>
        <end position="117"/>
    </location>
</feature>
<keyword evidence="7" id="KW-0238">DNA-binding</keyword>
<dbReference type="SMART" id="SM00614">
    <property type="entry name" value="ZnF_BED"/>
    <property type="match status" value="1"/>
</dbReference>
<evidence type="ECO:0000256" key="6">
    <source>
        <dbReference type="ARBA" id="ARBA00023015"/>
    </source>
</evidence>
<comment type="subcellular location">
    <subcellularLocation>
        <location evidence="1">Nucleus</location>
    </subcellularLocation>
</comment>
<keyword evidence="14" id="KW-1185">Reference proteome</keyword>
<evidence type="ECO:0000256" key="11">
    <source>
        <dbReference type="SAM" id="MobiDB-lite"/>
    </source>
</evidence>
<dbReference type="SUPFAM" id="SSF140996">
    <property type="entry name" value="Hermes dimerisation domain"/>
    <property type="match status" value="1"/>
</dbReference>
<evidence type="ECO:0000256" key="1">
    <source>
        <dbReference type="ARBA" id="ARBA00004123"/>
    </source>
</evidence>
<keyword evidence="5" id="KW-0862">Zinc</keyword>
<name>A0AAN9L7S9_CANGL</name>
<dbReference type="InterPro" id="IPR036236">
    <property type="entry name" value="Znf_C2H2_sf"/>
</dbReference>
<dbReference type="Pfam" id="PF05699">
    <property type="entry name" value="Dimer_Tnp_hAT"/>
    <property type="match status" value="1"/>
</dbReference>
<feature type="compositionally biased region" description="Polar residues" evidence="11">
    <location>
        <begin position="1"/>
        <end position="22"/>
    </location>
</feature>
<dbReference type="InterPro" id="IPR003656">
    <property type="entry name" value="Znf_BED"/>
</dbReference>
<dbReference type="PANTHER" id="PTHR46481:SF8">
    <property type="entry name" value="ZINC FINGER BED DOMAIN-CONTAINING PROTEIN RICESLEEPER 1-LIKE"/>
    <property type="match status" value="1"/>
</dbReference>
<evidence type="ECO:0000256" key="4">
    <source>
        <dbReference type="ARBA" id="ARBA00022771"/>
    </source>
</evidence>
<dbReference type="Pfam" id="PF02892">
    <property type="entry name" value="zf-BED"/>
    <property type="match status" value="1"/>
</dbReference>
<keyword evidence="8" id="KW-0804">Transcription</keyword>
<dbReference type="SUPFAM" id="SSF53098">
    <property type="entry name" value="Ribonuclease H-like"/>
    <property type="match status" value="1"/>
</dbReference>
<evidence type="ECO:0000259" key="12">
    <source>
        <dbReference type="PROSITE" id="PS50808"/>
    </source>
</evidence>
<feature type="compositionally biased region" description="Polar residues" evidence="11">
    <location>
        <begin position="55"/>
        <end position="64"/>
    </location>
</feature>
<organism evidence="13 14">
    <name type="scientific">Canavalia gladiata</name>
    <name type="common">Sword bean</name>
    <name type="synonym">Dolichos gladiatus</name>
    <dbReference type="NCBI Taxonomy" id="3824"/>
    <lineage>
        <taxon>Eukaryota</taxon>
        <taxon>Viridiplantae</taxon>
        <taxon>Streptophyta</taxon>
        <taxon>Embryophyta</taxon>
        <taxon>Tracheophyta</taxon>
        <taxon>Spermatophyta</taxon>
        <taxon>Magnoliopsida</taxon>
        <taxon>eudicotyledons</taxon>
        <taxon>Gunneridae</taxon>
        <taxon>Pentapetalae</taxon>
        <taxon>rosids</taxon>
        <taxon>fabids</taxon>
        <taxon>Fabales</taxon>
        <taxon>Fabaceae</taxon>
        <taxon>Papilionoideae</taxon>
        <taxon>50 kb inversion clade</taxon>
        <taxon>NPAAA clade</taxon>
        <taxon>indigoferoid/millettioid clade</taxon>
        <taxon>Phaseoleae</taxon>
        <taxon>Canavalia</taxon>
    </lineage>
</organism>
<evidence type="ECO:0000313" key="13">
    <source>
        <dbReference type="EMBL" id="KAK7331047.1"/>
    </source>
</evidence>
<proteinExistence type="predicted"/>
<evidence type="ECO:0000256" key="3">
    <source>
        <dbReference type="ARBA" id="ARBA00022723"/>
    </source>
</evidence>
<dbReference type="InterPro" id="IPR008906">
    <property type="entry name" value="HATC_C_dom"/>
</dbReference>
<keyword evidence="9" id="KW-0539">Nucleus</keyword>
<dbReference type="InterPro" id="IPR025525">
    <property type="entry name" value="hAT-like_transposase_RNase-H"/>
</dbReference>
<accession>A0AAN9L7S9</accession>
<dbReference type="InterPro" id="IPR012337">
    <property type="entry name" value="RNaseH-like_sf"/>
</dbReference>
<feature type="compositionally biased region" description="Polar residues" evidence="11">
    <location>
        <begin position="31"/>
        <end position="47"/>
    </location>
</feature>
<gene>
    <name evidence="13" type="ORF">VNO77_25257</name>
</gene>
<feature type="region of interest" description="Disordered" evidence="11">
    <location>
        <begin position="1"/>
        <end position="64"/>
    </location>
</feature>
<dbReference type="InterPro" id="IPR052035">
    <property type="entry name" value="ZnF_BED_domain_contain"/>
</dbReference>
<protein>
    <recommendedName>
        <fullName evidence="12">BED-type domain-containing protein</fullName>
    </recommendedName>
</protein>
<dbReference type="GO" id="GO:0005634">
    <property type="term" value="C:nucleus"/>
    <property type="evidence" value="ECO:0007669"/>
    <property type="project" value="UniProtKB-SubCell"/>
</dbReference>
<evidence type="ECO:0000256" key="10">
    <source>
        <dbReference type="PROSITE-ProRule" id="PRU00027"/>
    </source>
</evidence>
<keyword evidence="3" id="KW-0479">Metal-binding</keyword>
<evidence type="ECO:0000256" key="9">
    <source>
        <dbReference type="ARBA" id="ARBA00023242"/>
    </source>
</evidence>
<dbReference type="GO" id="GO:0008270">
    <property type="term" value="F:zinc ion binding"/>
    <property type="evidence" value="ECO:0007669"/>
    <property type="project" value="UniProtKB-KW"/>
</dbReference>
<comment type="subunit">
    <text evidence="2">Homodimer.</text>
</comment>
<keyword evidence="6" id="KW-0805">Transcription regulation</keyword>
<dbReference type="AlphaFoldDB" id="A0AAN9L7S9"/>
<dbReference type="PROSITE" id="PS50808">
    <property type="entry name" value="ZF_BED"/>
    <property type="match status" value="1"/>
</dbReference>
<dbReference type="GO" id="GO:0046983">
    <property type="term" value="F:protein dimerization activity"/>
    <property type="evidence" value="ECO:0007669"/>
    <property type="project" value="InterPro"/>
</dbReference>
<dbReference type="EMBL" id="JAYMYQ010000005">
    <property type="protein sequence ID" value="KAK7331047.1"/>
    <property type="molecule type" value="Genomic_DNA"/>
</dbReference>
<dbReference type="Pfam" id="PF14372">
    <property type="entry name" value="hAT-like_RNase-H"/>
    <property type="match status" value="1"/>
</dbReference>
<dbReference type="SUPFAM" id="SSF57667">
    <property type="entry name" value="beta-beta-alpha zinc fingers"/>
    <property type="match status" value="1"/>
</dbReference>
<dbReference type="PANTHER" id="PTHR46481">
    <property type="entry name" value="ZINC FINGER BED DOMAIN-CONTAINING PROTEIN 4"/>
    <property type="match status" value="1"/>
</dbReference>
<evidence type="ECO:0000256" key="2">
    <source>
        <dbReference type="ARBA" id="ARBA00011738"/>
    </source>
</evidence>
<dbReference type="GO" id="GO:0003677">
    <property type="term" value="F:DNA binding"/>
    <property type="evidence" value="ECO:0007669"/>
    <property type="project" value="UniProtKB-KW"/>
</dbReference>
<evidence type="ECO:0000256" key="8">
    <source>
        <dbReference type="ARBA" id="ARBA00023163"/>
    </source>
</evidence>
<sequence>MEQSSQPLPSSGSNTQPSTTDVGGNEVALDPSSTKAAVLNQTPSNTKPSRKRKPNSSGTRTTSHVWDHFNKLPITEGAVPEAACKYCAKTFYCHPKIHGTSSMSSHLTRCPKYTYALTNDPNQRILSFGSSKVGEGNQIQAVSQRFNIDACRKALAFFVILDEQPFKIVEGEGFKLLCKQLQPQFNPPSRHTLAKDCYQLYLDEKVRLRALFRSNSSRICLTTDCWTSIQNLNYLTLTAHFIDSEWTYQKRILSFSIIPNHKGETIGRQVEDALREWGIRNVLTITVDNASSNDVAVSYLKKKLNSFNALVLNGEFFHMRCCAHILNLVVNDGLKDMHTSIASIRTAVRFVRSSPQRLAKFKECIAYSKISCKKLVCLDVPTRWNSTYLMLESAEKYQIAFEKLEFEDPSFREYFGAAPTPSTFDWENARVFVKFLKIFYDATKLFSTSTHVTIHSAFHQLSLIYCELNQASLNLNTILANMGYEMKKKYDKYWGQIIHVNPLLYFGVILDPSYKFKYIEWSFKEMYTADLDFVSEMCFTVKLNLSRMYQWYVSLHGNQNNVGQSSQGSIQGNSVESSPSEINTHAARKMAFKQHLREKSSIDDKNELDRYLAESCVDGDDKFDVLLWWKQNSSRFPFLSCMARDIFAIPVSTVASESAFSTGGRVLDTFRSSLSPEMTEALICSQNWLKPNVHHFKDCVIGEDLEISEKVLTVGKTAPSVPGTSIVDQPINID</sequence>
<comment type="caution">
    <text evidence="13">The sequence shown here is derived from an EMBL/GenBank/DDBJ whole genome shotgun (WGS) entry which is preliminary data.</text>
</comment>
<evidence type="ECO:0000256" key="5">
    <source>
        <dbReference type="ARBA" id="ARBA00022833"/>
    </source>
</evidence>
<evidence type="ECO:0000313" key="14">
    <source>
        <dbReference type="Proteomes" id="UP001367508"/>
    </source>
</evidence>
<evidence type="ECO:0000256" key="7">
    <source>
        <dbReference type="ARBA" id="ARBA00023125"/>
    </source>
</evidence>
<dbReference type="Proteomes" id="UP001367508">
    <property type="component" value="Unassembled WGS sequence"/>
</dbReference>
<keyword evidence="4 10" id="KW-0863">Zinc-finger</keyword>
<reference evidence="13 14" key="1">
    <citation type="submission" date="2024-01" db="EMBL/GenBank/DDBJ databases">
        <title>The genomes of 5 underutilized Papilionoideae crops provide insights into root nodulation and disease resistanc.</title>
        <authorList>
            <person name="Jiang F."/>
        </authorList>
    </citation>
    <scope>NUCLEOTIDE SEQUENCE [LARGE SCALE GENOMIC DNA]</scope>
    <source>
        <strain evidence="13">LVBAO_FW01</strain>
        <tissue evidence="13">Leaves</tissue>
    </source>
</reference>